<evidence type="ECO:0000313" key="2">
    <source>
        <dbReference type="Proteomes" id="UP001057375"/>
    </source>
</evidence>
<dbReference type="InterPro" id="IPR036129">
    <property type="entry name" value="Glycerate_kinase_sf"/>
</dbReference>
<keyword evidence="2" id="KW-1185">Reference proteome</keyword>
<dbReference type="Pfam" id="PF02595">
    <property type="entry name" value="Gly_kinase"/>
    <property type="match status" value="1"/>
</dbReference>
<dbReference type="Proteomes" id="UP001057375">
    <property type="component" value="Unassembled WGS sequence"/>
</dbReference>
<gene>
    <name evidence="1" type="ORF">ADUPG1_007805</name>
</gene>
<dbReference type="GO" id="GO:0016301">
    <property type="term" value="F:kinase activity"/>
    <property type="evidence" value="ECO:0007669"/>
    <property type="project" value="UniProtKB-KW"/>
</dbReference>
<dbReference type="Gene3D" id="3.40.50.10350">
    <property type="entry name" value="Glycerate kinase, domain 1"/>
    <property type="match status" value="1"/>
</dbReference>
<keyword evidence="1" id="KW-0808">Transferase</keyword>
<dbReference type="EMBL" id="BQXS01010813">
    <property type="protein sequence ID" value="GKT34454.1"/>
    <property type="molecule type" value="Genomic_DNA"/>
</dbReference>
<reference evidence="1" key="1">
    <citation type="submission" date="2022-03" db="EMBL/GenBank/DDBJ databases">
        <title>Draft genome sequence of Aduncisulcus paluster, a free-living microaerophilic Fornicata.</title>
        <authorList>
            <person name="Yuyama I."/>
            <person name="Kume K."/>
            <person name="Tamura T."/>
            <person name="Inagaki Y."/>
            <person name="Hashimoto T."/>
        </authorList>
    </citation>
    <scope>NUCLEOTIDE SEQUENCE</scope>
    <source>
        <strain evidence="1">NY0171</strain>
    </source>
</reference>
<proteinExistence type="predicted"/>
<organism evidence="1 2">
    <name type="scientific">Aduncisulcus paluster</name>
    <dbReference type="NCBI Taxonomy" id="2918883"/>
    <lineage>
        <taxon>Eukaryota</taxon>
        <taxon>Metamonada</taxon>
        <taxon>Carpediemonas-like organisms</taxon>
        <taxon>Aduncisulcus</taxon>
    </lineage>
</organism>
<sequence>MAKGDEKLAMADVVISGEGCFDATTQEGKVIDLVKRKIIDCVLKGGKDKKFIVACGLCEVSDVGDIDVYSLVDLVGTSEAMGNTIRSFKKMCVQIFDDLLIQSDPHE</sequence>
<dbReference type="InterPro" id="IPR018197">
    <property type="entry name" value="Glycerate_kinase_RE-like"/>
</dbReference>
<comment type="caution">
    <text evidence="1">The sequence shown here is derived from an EMBL/GenBank/DDBJ whole genome shotgun (WGS) entry which is preliminary data.</text>
</comment>
<keyword evidence="1" id="KW-0418">Kinase</keyword>
<dbReference type="SUPFAM" id="SSF110738">
    <property type="entry name" value="Glycerate kinase I"/>
    <property type="match status" value="1"/>
</dbReference>
<name>A0ABQ5KSS2_9EUKA</name>
<accession>A0ABQ5KSS2</accession>
<protein>
    <submittedName>
        <fullName evidence="1">Glycerate kinase like protein</fullName>
    </submittedName>
</protein>
<evidence type="ECO:0000313" key="1">
    <source>
        <dbReference type="EMBL" id="GKT34454.1"/>
    </source>
</evidence>
<dbReference type="InterPro" id="IPR004381">
    <property type="entry name" value="Glycerate_kinase"/>
</dbReference>